<dbReference type="PANTHER" id="PTHR11857:SF46">
    <property type="entry name" value="GENERAL ODORANT-BINDING PROTEIN 99A-RELATED"/>
    <property type="match status" value="1"/>
</dbReference>
<comment type="caution">
    <text evidence="7">The sequence shown here is derived from an EMBL/GenBank/DDBJ whole genome shotgun (WGS) entry which is preliminary data.</text>
</comment>
<evidence type="ECO:0000256" key="1">
    <source>
        <dbReference type="ARBA" id="ARBA00004613"/>
    </source>
</evidence>
<dbReference type="Pfam" id="PF01395">
    <property type="entry name" value="PBP_GOBP"/>
    <property type="match status" value="1"/>
</dbReference>
<dbReference type="CDD" id="cd23992">
    <property type="entry name" value="PBP_GOBP"/>
    <property type="match status" value="1"/>
</dbReference>
<dbReference type="AlphaFoldDB" id="A0ABD1DI70"/>
<reference evidence="7 8" key="1">
    <citation type="submission" date="2024-05" db="EMBL/GenBank/DDBJ databases">
        <title>Culex pipiens pipiens assembly and annotation.</title>
        <authorList>
            <person name="Alout H."/>
            <person name="Durand T."/>
        </authorList>
    </citation>
    <scope>NUCLEOTIDE SEQUENCE [LARGE SCALE GENOMIC DNA]</scope>
    <source>
        <strain evidence="7">HA-2024</strain>
        <tissue evidence="7">Whole body</tissue>
    </source>
</reference>
<evidence type="ECO:0000256" key="4">
    <source>
        <dbReference type="ARBA" id="ARBA00022729"/>
    </source>
</evidence>
<feature type="signal peptide" evidence="6">
    <location>
        <begin position="1"/>
        <end position="16"/>
    </location>
</feature>
<name>A0ABD1DI70_CULPP</name>
<comment type="similarity">
    <text evidence="2">Belongs to the PBP/GOBP family.</text>
</comment>
<evidence type="ECO:0000256" key="2">
    <source>
        <dbReference type="ARBA" id="ARBA00008098"/>
    </source>
</evidence>
<evidence type="ECO:0000256" key="5">
    <source>
        <dbReference type="ARBA" id="ARBA00023157"/>
    </source>
</evidence>
<comment type="subcellular location">
    <subcellularLocation>
        <location evidence="1">Secreted</location>
    </subcellularLocation>
</comment>
<dbReference type="InterPro" id="IPR036728">
    <property type="entry name" value="PBP_GOBP_sf"/>
</dbReference>
<dbReference type="PANTHER" id="PTHR11857">
    <property type="entry name" value="ODORANT BINDING PROTEIN-RELATED"/>
    <property type="match status" value="1"/>
</dbReference>
<dbReference type="Gene3D" id="1.10.238.20">
    <property type="entry name" value="Pheromone/general odorant binding protein domain"/>
    <property type="match status" value="2"/>
</dbReference>
<keyword evidence="3" id="KW-0964">Secreted</keyword>
<keyword evidence="8" id="KW-1185">Reference proteome</keyword>
<keyword evidence="5" id="KW-1015">Disulfide bond</keyword>
<dbReference type="GO" id="GO:0005576">
    <property type="term" value="C:extracellular region"/>
    <property type="evidence" value="ECO:0007669"/>
    <property type="project" value="UniProtKB-SubCell"/>
</dbReference>
<evidence type="ECO:0000256" key="6">
    <source>
        <dbReference type="SAM" id="SignalP"/>
    </source>
</evidence>
<dbReference type="Proteomes" id="UP001562425">
    <property type="component" value="Unassembled WGS sequence"/>
</dbReference>
<evidence type="ECO:0000313" key="7">
    <source>
        <dbReference type="EMBL" id="KAL1398975.1"/>
    </source>
</evidence>
<dbReference type="EMBL" id="JBEHCU010005696">
    <property type="protein sequence ID" value="KAL1398975.1"/>
    <property type="molecule type" value="Genomic_DNA"/>
</dbReference>
<protein>
    <submittedName>
        <fullName evidence="7">Uncharacterized protein</fullName>
    </submittedName>
</protein>
<dbReference type="SUPFAM" id="SSF47565">
    <property type="entry name" value="Insect pheromone/odorant-binding proteins"/>
    <property type="match status" value="2"/>
</dbReference>
<keyword evidence="4 6" id="KW-0732">Signal</keyword>
<sequence length="321" mass="37475">MWRLILFSITFSGTSGLTSQNSPFFTALDVCSRELFIPADRVEQYRLLIFPDDPVTHCTVRCILVQLRAWNDRTGVRHSVLQQYFSPLDPNPTDSYIRVHNCLNQVVSQCPPADSCAQAYWSLNCYKKQFGNYFFSRDQFVPPTPFELQQSVVDCMDKLDIPRVEVLDFNWWNQTAVRFPCAGRCFLQASDLFDDRAGLVWDRLYVAFGRQEQRETFLERLYHLVEEVRTSAARSPCDVANQMIKPLQEYLLPIFGLTYLSGVHLQYDLKIVRNLNPFQCINLVQAFIHRTHFHMGKYLHVFKAGSNQVRDHRQCSARYDM</sequence>
<dbReference type="InterPro" id="IPR006170">
    <property type="entry name" value="PBP/GOBP"/>
</dbReference>
<feature type="chain" id="PRO_5044872249" evidence="6">
    <location>
        <begin position="17"/>
        <end position="321"/>
    </location>
</feature>
<evidence type="ECO:0000313" key="8">
    <source>
        <dbReference type="Proteomes" id="UP001562425"/>
    </source>
</evidence>
<accession>A0ABD1DI70</accession>
<dbReference type="SMART" id="SM00708">
    <property type="entry name" value="PhBP"/>
    <property type="match status" value="2"/>
</dbReference>
<evidence type="ECO:0000256" key="3">
    <source>
        <dbReference type="ARBA" id="ARBA00022525"/>
    </source>
</evidence>
<proteinExistence type="inferred from homology"/>
<gene>
    <name evidence="7" type="ORF">pipiens_008552</name>
</gene>
<organism evidence="7 8">
    <name type="scientific">Culex pipiens pipiens</name>
    <name type="common">Northern house mosquito</name>
    <dbReference type="NCBI Taxonomy" id="38569"/>
    <lineage>
        <taxon>Eukaryota</taxon>
        <taxon>Metazoa</taxon>
        <taxon>Ecdysozoa</taxon>
        <taxon>Arthropoda</taxon>
        <taxon>Hexapoda</taxon>
        <taxon>Insecta</taxon>
        <taxon>Pterygota</taxon>
        <taxon>Neoptera</taxon>
        <taxon>Endopterygota</taxon>
        <taxon>Diptera</taxon>
        <taxon>Nematocera</taxon>
        <taxon>Culicoidea</taxon>
        <taxon>Culicidae</taxon>
        <taxon>Culicinae</taxon>
        <taxon>Culicini</taxon>
        <taxon>Culex</taxon>
        <taxon>Culex</taxon>
    </lineage>
</organism>